<name>A0A1Y1RV22_9SPIO</name>
<dbReference type="SUPFAM" id="SSF53056">
    <property type="entry name" value="beta-carbonic anhydrase, cab"/>
    <property type="match status" value="1"/>
</dbReference>
<keyword evidence="3 7" id="KW-0479">Metal-binding</keyword>
<evidence type="ECO:0000256" key="2">
    <source>
        <dbReference type="ARBA" id="ARBA00012925"/>
    </source>
</evidence>
<dbReference type="SMART" id="SM00947">
    <property type="entry name" value="Pro_CA"/>
    <property type="match status" value="1"/>
</dbReference>
<evidence type="ECO:0000256" key="4">
    <source>
        <dbReference type="ARBA" id="ARBA00022833"/>
    </source>
</evidence>
<evidence type="ECO:0000313" key="10">
    <source>
        <dbReference type="Proteomes" id="UP000192343"/>
    </source>
</evidence>
<sequence>MDYLFEGVKEFSSQDFTHFRELFEKLGKKQSPHSLFIGCSDSRVVPHLITKTLPGELFIIRNIANVVPFYRASEEYLSTTSAVEYAVKMLNVENIIVCGHSNCGGCNALYMSEEELANTPHTKKWLELARPVREKIEKDPELMKDAVKREWVTEQLNIVEQMNHLLSYPYIRERYDKQEINILGWYYLIETGEIFNYDKDDKVFKKIE</sequence>
<dbReference type="EMBL" id="MWQY01000018">
    <property type="protein sequence ID" value="ORC32990.1"/>
    <property type="molecule type" value="Genomic_DNA"/>
</dbReference>
<evidence type="ECO:0000256" key="8">
    <source>
        <dbReference type="RuleBase" id="RU003956"/>
    </source>
</evidence>
<keyword evidence="4 7" id="KW-0862">Zinc</keyword>
<comment type="similarity">
    <text evidence="1 8">Belongs to the beta-class carbonic anhydrase family.</text>
</comment>
<dbReference type="OrthoDB" id="9769739at2"/>
<dbReference type="PROSITE" id="PS00705">
    <property type="entry name" value="PROK_CO2_ANHYDRASE_2"/>
    <property type="match status" value="1"/>
</dbReference>
<comment type="cofactor">
    <cofactor evidence="7">
        <name>Zn(2+)</name>
        <dbReference type="ChEBI" id="CHEBI:29105"/>
    </cofactor>
    <text evidence="7">Binds 1 zinc ion per subunit.</text>
</comment>
<feature type="binding site" evidence="7">
    <location>
        <position position="100"/>
    </location>
    <ligand>
        <name>Zn(2+)</name>
        <dbReference type="ChEBI" id="CHEBI:29105"/>
    </ligand>
</feature>
<proteinExistence type="inferred from homology"/>
<protein>
    <recommendedName>
        <fullName evidence="2 8">Carbonic anhydrase</fullName>
        <ecNumber evidence="2 8">4.2.1.1</ecNumber>
    </recommendedName>
    <alternativeName>
        <fullName evidence="8">Carbonate dehydratase</fullName>
    </alternativeName>
</protein>
<feature type="binding site" evidence="7">
    <location>
        <position position="103"/>
    </location>
    <ligand>
        <name>Zn(2+)</name>
        <dbReference type="ChEBI" id="CHEBI:29105"/>
    </ligand>
</feature>
<dbReference type="GO" id="GO:0004089">
    <property type="term" value="F:carbonate dehydratase activity"/>
    <property type="evidence" value="ECO:0007669"/>
    <property type="project" value="UniProtKB-UniRule"/>
</dbReference>
<feature type="binding site" evidence="7">
    <location>
        <position position="41"/>
    </location>
    <ligand>
        <name>Zn(2+)</name>
        <dbReference type="ChEBI" id="CHEBI:29105"/>
    </ligand>
</feature>
<evidence type="ECO:0000313" key="9">
    <source>
        <dbReference type="EMBL" id="ORC32990.1"/>
    </source>
</evidence>
<evidence type="ECO:0000256" key="5">
    <source>
        <dbReference type="ARBA" id="ARBA00023239"/>
    </source>
</evidence>
<dbReference type="AlphaFoldDB" id="A0A1Y1RV22"/>
<evidence type="ECO:0000256" key="7">
    <source>
        <dbReference type="PIRSR" id="PIRSR601765-1"/>
    </source>
</evidence>
<dbReference type="STRING" id="1963862.B4O97_15180"/>
<reference evidence="9 10" key="1">
    <citation type="submission" date="2017-03" db="EMBL/GenBank/DDBJ databases">
        <title>Draft Genome sequence of Marispirochaeta sp. strain JC444.</title>
        <authorList>
            <person name="Shivani Y."/>
            <person name="Subhash Y."/>
            <person name="Sasikala C."/>
            <person name="Ramana C."/>
        </authorList>
    </citation>
    <scope>NUCLEOTIDE SEQUENCE [LARGE SCALE GENOMIC DNA]</scope>
    <source>
        <strain evidence="9 10">JC444</strain>
    </source>
</reference>
<dbReference type="GO" id="GO:0008270">
    <property type="term" value="F:zinc ion binding"/>
    <property type="evidence" value="ECO:0007669"/>
    <property type="project" value="UniProtKB-UniRule"/>
</dbReference>
<accession>A0A1Y1RV22</accession>
<gene>
    <name evidence="9" type="ORF">B4O97_15180</name>
</gene>
<dbReference type="Proteomes" id="UP000192343">
    <property type="component" value="Unassembled WGS sequence"/>
</dbReference>
<dbReference type="GO" id="GO:0015976">
    <property type="term" value="P:carbon utilization"/>
    <property type="evidence" value="ECO:0007669"/>
    <property type="project" value="InterPro"/>
</dbReference>
<keyword evidence="10" id="KW-1185">Reference proteome</keyword>
<comment type="catalytic activity">
    <reaction evidence="6 8">
        <text>hydrogencarbonate + H(+) = CO2 + H2O</text>
        <dbReference type="Rhea" id="RHEA:10748"/>
        <dbReference type="ChEBI" id="CHEBI:15377"/>
        <dbReference type="ChEBI" id="CHEBI:15378"/>
        <dbReference type="ChEBI" id="CHEBI:16526"/>
        <dbReference type="ChEBI" id="CHEBI:17544"/>
        <dbReference type="EC" id="4.2.1.1"/>
    </reaction>
</comment>
<comment type="caution">
    <text evidence="9">The sequence shown here is derived from an EMBL/GenBank/DDBJ whole genome shotgun (WGS) entry which is preliminary data.</text>
</comment>
<dbReference type="Pfam" id="PF00484">
    <property type="entry name" value="Pro_CA"/>
    <property type="match status" value="1"/>
</dbReference>
<dbReference type="InterPro" id="IPR045066">
    <property type="entry name" value="Beta_CA_cladeB"/>
</dbReference>
<dbReference type="RefSeq" id="WP_083052108.1">
    <property type="nucleotide sequence ID" value="NZ_CAXXQO010000003.1"/>
</dbReference>
<feature type="binding site" evidence="7">
    <location>
        <position position="39"/>
    </location>
    <ligand>
        <name>Zn(2+)</name>
        <dbReference type="ChEBI" id="CHEBI:29105"/>
    </ligand>
</feature>
<dbReference type="PANTHER" id="PTHR11002">
    <property type="entry name" value="CARBONIC ANHYDRASE"/>
    <property type="match status" value="1"/>
</dbReference>
<dbReference type="EC" id="4.2.1.1" evidence="2 8"/>
<evidence type="ECO:0000256" key="6">
    <source>
        <dbReference type="ARBA" id="ARBA00048348"/>
    </source>
</evidence>
<dbReference type="InterPro" id="IPR036874">
    <property type="entry name" value="Carbonic_anhydrase_sf"/>
</dbReference>
<dbReference type="InterPro" id="IPR015892">
    <property type="entry name" value="Carbonic_anhydrase_CS"/>
</dbReference>
<dbReference type="InterPro" id="IPR001765">
    <property type="entry name" value="Carbonic_anhydrase"/>
</dbReference>
<evidence type="ECO:0000256" key="1">
    <source>
        <dbReference type="ARBA" id="ARBA00006217"/>
    </source>
</evidence>
<keyword evidence="5 8" id="KW-0456">Lyase</keyword>
<comment type="function">
    <text evidence="8">Reversible hydration of carbon dioxide.</text>
</comment>
<dbReference type="PROSITE" id="PS00704">
    <property type="entry name" value="PROK_CO2_ANHYDRASE_1"/>
    <property type="match status" value="1"/>
</dbReference>
<evidence type="ECO:0000256" key="3">
    <source>
        <dbReference type="ARBA" id="ARBA00022723"/>
    </source>
</evidence>
<organism evidence="9 10">
    <name type="scientific">Marispirochaeta aestuarii</name>
    <dbReference type="NCBI Taxonomy" id="1963862"/>
    <lineage>
        <taxon>Bacteria</taxon>
        <taxon>Pseudomonadati</taxon>
        <taxon>Spirochaetota</taxon>
        <taxon>Spirochaetia</taxon>
        <taxon>Spirochaetales</taxon>
        <taxon>Spirochaetaceae</taxon>
        <taxon>Marispirochaeta</taxon>
    </lineage>
</organism>
<dbReference type="PANTHER" id="PTHR11002:SF76">
    <property type="entry name" value="CARBONIC ANHYDRASE"/>
    <property type="match status" value="1"/>
</dbReference>
<dbReference type="Gene3D" id="3.40.1050.10">
    <property type="entry name" value="Carbonic anhydrase"/>
    <property type="match status" value="1"/>
</dbReference>
<dbReference type="CDD" id="cd00884">
    <property type="entry name" value="beta_CA_cladeB"/>
    <property type="match status" value="1"/>
</dbReference>